<keyword evidence="11" id="KW-0969">Cilium</keyword>
<evidence type="ECO:0000313" key="12">
    <source>
        <dbReference type="Proteomes" id="UP000676246"/>
    </source>
</evidence>
<evidence type="ECO:0000256" key="9">
    <source>
        <dbReference type="NCBIfam" id="TIGR01400"/>
    </source>
</evidence>
<proteinExistence type="inferred from homology"/>
<evidence type="ECO:0000256" key="8">
    <source>
        <dbReference type="ARBA" id="ARBA00023143"/>
    </source>
</evidence>
<comment type="similarity">
    <text evidence="2 10">Belongs to the FliR/MopE/SpaR family.</text>
</comment>
<gene>
    <name evidence="11" type="primary">fliR</name>
    <name evidence="11" type="ORF">KAK03_04545</name>
</gene>
<accession>A0A941BE98</accession>
<dbReference type="PANTHER" id="PTHR30065:SF8">
    <property type="entry name" value="FLAGELLAR BIOSYNTHETIC PROTEIN FLIR"/>
    <property type="match status" value="1"/>
</dbReference>
<dbReference type="NCBIfam" id="TIGR01400">
    <property type="entry name" value="fliR"/>
    <property type="match status" value="1"/>
</dbReference>
<keyword evidence="7 10" id="KW-0472">Membrane</keyword>
<feature type="transmembrane region" description="Helical" evidence="10">
    <location>
        <begin position="217"/>
        <end position="237"/>
    </location>
</feature>
<sequence length="253" mass="27170">MISFSEAQILAWITPILWPFVRVLALLQVLPVIGQRLVPLRVRVGLAFLVALAAQPMLPPIEPVPLDSALAVGLVAQQLMVGLTLGFAVRLVVAAVELAGEIAGLQMGLNFAGFFDPVSATQATASSRFFGTLVAFLFIVINGHLAVIEAVVRSLEVFPVGPQPFAFLAATRPHEWGAEVFRMGLWMAMPLIAMLMLVNLVLGVVSRVAPQVHIFSLGFPVTVAVGLIGLMAMLPMLQTPFVATLERMLAPFR</sequence>
<feature type="transmembrane region" description="Helical" evidence="10">
    <location>
        <begin position="70"/>
        <end position="93"/>
    </location>
</feature>
<protein>
    <recommendedName>
        <fullName evidence="3 9">Flagellar biosynthetic protein FliR</fullName>
    </recommendedName>
</protein>
<keyword evidence="5 10" id="KW-0812">Transmembrane</keyword>
<evidence type="ECO:0000256" key="5">
    <source>
        <dbReference type="ARBA" id="ARBA00022692"/>
    </source>
</evidence>
<evidence type="ECO:0000256" key="7">
    <source>
        <dbReference type="ARBA" id="ARBA00023136"/>
    </source>
</evidence>
<comment type="function">
    <text evidence="1 10">Role in flagellar biosynthesis.</text>
</comment>
<keyword evidence="8 10" id="KW-0975">Bacterial flagellum</keyword>
<dbReference type="RefSeq" id="WP_210851996.1">
    <property type="nucleotide sequence ID" value="NZ_JAGQDD010000002.1"/>
</dbReference>
<feature type="transmembrane region" description="Helical" evidence="10">
    <location>
        <begin position="12"/>
        <end position="33"/>
    </location>
</feature>
<keyword evidence="11" id="KW-0966">Cell projection</keyword>
<evidence type="ECO:0000256" key="4">
    <source>
        <dbReference type="ARBA" id="ARBA00022475"/>
    </source>
</evidence>
<dbReference type="Pfam" id="PF01311">
    <property type="entry name" value="Bac_export_1"/>
    <property type="match status" value="1"/>
</dbReference>
<organism evidence="11 12">
    <name type="scientific">Ideonella alba</name>
    <dbReference type="NCBI Taxonomy" id="2824118"/>
    <lineage>
        <taxon>Bacteria</taxon>
        <taxon>Pseudomonadati</taxon>
        <taxon>Pseudomonadota</taxon>
        <taxon>Betaproteobacteria</taxon>
        <taxon>Burkholderiales</taxon>
        <taxon>Sphaerotilaceae</taxon>
        <taxon>Ideonella</taxon>
    </lineage>
</organism>
<feature type="transmembrane region" description="Helical" evidence="10">
    <location>
        <begin position="183"/>
        <end position="205"/>
    </location>
</feature>
<dbReference type="GO" id="GO:0044780">
    <property type="term" value="P:bacterial-type flagellum assembly"/>
    <property type="evidence" value="ECO:0007669"/>
    <property type="project" value="UniProtKB-UniRule"/>
</dbReference>
<feature type="transmembrane region" description="Helical" evidence="10">
    <location>
        <begin position="129"/>
        <end position="152"/>
    </location>
</feature>
<evidence type="ECO:0000256" key="1">
    <source>
        <dbReference type="ARBA" id="ARBA00002578"/>
    </source>
</evidence>
<keyword evidence="6 10" id="KW-1133">Transmembrane helix</keyword>
<keyword evidence="12" id="KW-1185">Reference proteome</keyword>
<reference evidence="11 12" key="1">
    <citation type="submission" date="2021-04" db="EMBL/GenBank/DDBJ databases">
        <title>The genome sequence of Ideonella sp. 3Y2.</title>
        <authorList>
            <person name="Liu Y."/>
        </authorList>
    </citation>
    <scope>NUCLEOTIDE SEQUENCE [LARGE SCALE GENOMIC DNA]</scope>
    <source>
        <strain evidence="11 12">3Y2</strain>
    </source>
</reference>
<evidence type="ECO:0000313" key="11">
    <source>
        <dbReference type="EMBL" id="MBQ0929747.1"/>
    </source>
</evidence>
<evidence type="ECO:0000256" key="3">
    <source>
        <dbReference type="ARBA" id="ARBA00021717"/>
    </source>
</evidence>
<keyword evidence="11" id="KW-0282">Flagellum</keyword>
<keyword evidence="4 10" id="KW-1003">Cell membrane</keyword>
<comment type="caution">
    <text evidence="11">The sequence shown here is derived from an EMBL/GenBank/DDBJ whole genome shotgun (WGS) entry which is preliminary data.</text>
</comment>
<dbReference type="InterPro" id="IPR006303">
    <property type="entry name" value="FliR"/>
</dbReference>
<dbReference type="PANTHER" id="PTHR30065">
    <property type="entry name" value="FLAGELLAR BIOSYNTHETIC PROTEIN FLIR"/>
    <property type="match status" value="1"/>
</dbReference>
<dbReference type="GO" id="GO:0006605">
    <property type="term" value="P:protein targeting"/>
    <property type="evidence" value="ECO:0007669"/>
    <property type="project" value="UniProtKB-UniRule"/>
</dbReference>
<dbReference type="EMBL" id="JAGQDD010000002">
    <property type="protein sequence ID" value="MBQ0929747.1"/>
    <property type="molecule type" value="Genomic_DNA"/>
</dbReference>
<dbReference type="PRINTS" id="PR00953">
    <property type="entry name" value="TYPE3IMRPROT"/>
</dbReference>
<dbReference type="InterPro" id="IPR002010">
    <property type="entry name" value="T3SS_IM_R"/>
</dbReference>
<feature type="transmembrane region" description="Helical" evidence="10">
    <location>
        <begin position="40"/>
        <end position="58"/>
    </location>
</feature>
<dbReference type="Proteomes" id="UP000676246">
    <property type="component" value="Unassembled WGS sequence"/>
</dbReference>
<dbReference type="AlphaFoldDB" id="A0A941BE98"/>
<name>A0A941BE98_9BURK</name>
<evidence type="ECO:0000256" key="10">
    <source>
        <dbReference type="RuleBase" id="RU362071"/>
    </source>
</evidence>
<evidence type="ECO:0000256" key="2">
    <source>
        <dbReference type="ARBA" id="ARBA00009772"/>
    </source>
</evidence>
<comment type="subcellular location">
    <subcellularLocation>
        <location evidence="10">Cell membrane</location>
        <topology evidence="10">Multi-pass membrane protein</topology>
    </subcellularLocation>
    <subcellularLocation>
        <location evidence="10">Bacterial flagellum basal body</location>
    </subcellularLocation>
</comment>
<dbReference type="GO" id="GO:0009425">
    <property type="term" value="C:bacterial-type flagellum basal body"/>
    <property type="evidence" value="ECO:0007669"/>
    <property type="project" value="UniProtKB-SubCell"/>
</dbReference>
<dbReference type="GO" id="GO:0005886">
    <property type="term" value="C:plasma membrane"/>
    <property type="evidence" value="ECO:0007669"/>
    <property type="project" value="UniProtKB-SubCell"/>
</dbReference>
<evidence type="ECO:0000256" key="6">
    <source>
        <dbReference type="ARBA" id="ARBA00022989"/>
    </source>
</evidence>